<proteinExistence type="predicted"/>
<dbReference type="AlphaFoldDB" id="A0A8J2BKV8"/>
<dbReference type="Proteomes" id="UP000663859">
    <property type="component" value="Unassembled WGS sequence"/>
</dbReference>
<gene>
    <name evidence="1" type="ORF">MPNT_170006</name>
</gene>
<name>A0A8J2BKV8_9BACT</name>
<keyword evidence="2" id="KW-1185">Reference proteome</keyword>
<evidence type="ECO:0000313" key="2">
    <source>
        <dbReference type="Proteomes" id="UP000663859"/>
    </source>
</evidence>
<protein>
    <submittedName>
        <fullName evidence="1">Uncharacterized protein</fullName>
    </submittedName>
</protein>
<accession>A0A8J2BKV8</accession>
<organism evidence="1 2">
    <name type="scientific">Candidatus Methylacidithermus pantelleriae</name>
    <dbReference type="NCBI Taxonomy" id="2744239"/>
    <lineage>
        <taxon>Bacteria</taxon>
        <taxon>Pseudomonadati</taxon>
        <taxon>Verrucomicrobiota</taxon>
        <taxon>Methylacidiphilae</taxon>
        <taxon>Methylacidiphilales</taxon>
        <taxon>Methylacidiphilaceae</taxon>
        <taxon>Candidatus Methylacidithermus</taxon>
    </lineage>
</organism>
<dbReference type="EMBL" id="CAJNOB010000009">
    <property type="protein sequence ID" value="CAF0694601.1"/>
    <property type="molecule type" value="Genomic_DNA"/>
</dbReference>
<reference evidence="1" key="1">
    <citation type="submission" date="2021-02" db="EMBL/GenBank/DDBJ databases">
        <authorList>
            <person name="Cremers G."/>
            <person name="Picone N."/>
        </authorList>
    </citation>
    <scope>NUCLEOTIDE SEQUENCE</scope>
    <source>
        <strain evidence="1">PQ17</strain>
    </source>
</reference>
<evidence type="ECO:0000313" key="1">
    <source>
        <dbReference type="EMBL" id="CAF0694601.1"/>
    </source>
</evidence>
<comment type="caution">
    <text evidence="1">The sequence shown here is derived from an EMBL/GenBank/DDBJ whole genome shotgun (WGS) entry which is preliminary data.</text>
</comment>
<sequence length="68" mass="7439">MSLLCNHKWEVTKTTEAFWIQGQFTGASLGKEKFHGDRKESEFGIKQLRAALPGLSSACAGKRVDLAG</sequence>